<dbReference type="SUPFAM" id="SSF55073">
    <property type="entry name" value="Nucleotide cyclase"/>
    <property type="match status" value="1"/>
</dbReference>
<dbReference type="SMART" id="SM00267">
    <property type="entry name" value="GGDEF"/>
    <property type="match status" value="1"/>
</dbReference>
<comment type="caution">
    <text evidence="5">The sequence shown here is derived from an EMBL/GenBank/DDBJ whole genome shotgun (WGS) entry which is preliminary data.</text>
</comment>
<evidence type="ECO:0000259" key="2">
    <source>
        <dbReference type="PROSITE" id="PS50110"/>
    </source>
</evidence>
<dbReference type="CDD" id="cd00156">
    <property type="entry name" value="REC"/>
    <property type="match status" value="1"/>
</dbReference>
<dbReference type="Gene3D" id="3.40.50.2300">
    <property type="match status" value="1"/>
</dbReference>
<evidence type="ECO:0000259" key="4">
    <source>
        <dbReference type="PROSITE" id="PS50887"/>
    </source>
</evidence>
<proteinExistence type="predicted"/>
<dbReference type="SUPFAM" id="SSF52172">
    <property type="entry name" value="CheY-like"/>
    <property type="match status" value="1"/>
</dbReference>
<accession>A0ABQ6GUD8</accession>
<dbReference type="SMART" id="SM00448">
    <property type="entry name" value="REC"/>
    <property type="match status" value="1"/>
</dbReference>
<dbReference type="CDD" id="cd01948">
    <property type="entry name" value="EAL"/>
    <property type="match status" value="1"/>
</dbReference>
<dbReference type="SMART" id="SM00052">
    <property type="entry name" value="EAL"/>
    <property type="match status" value="1"/>
</dbReference>
<feature type="modified residue" description="4-aspartylphosphate" evidence="1">
    <location>
        <position position="58"/>
    </location>
</feature>
<evidence type="ECO:0000259" key="3">
    <source>
        <dbReference type="PROSITE" id="PS50883"/>
    </source>
</evidence>
<dbReference type="CDD" id="cd01949">
    <property type="entry name" value="GGDEF"/>
    <property type="match status" value="1"/>
</dbReference>
<dbReference type="PROSITE" id="PS50883">
    <property type="entry name" value="EAL"/>
    <property type="match status" value="1"/>
</dbReference>
<dbReference type="Pfam" id="PF00072">
    <property type="entry name" value="Response_reg"/>
    <property type="match status" value="1"/>
</dbReference>
<dbReference type="Gene3D" id="3.30.70.270">
    <property type="match status" value="1"/>
</dbReference>
<sequence length="570" mass="64261">MNTSDLKLLVVDDDDVDREKIRRLLKLVDLPASIEEASSVKDSIAVIKNSDYDCIIVDYRLGNEDGLKLLNQIRTQLDKNCAVIIITGLGSEEVAAEAMRLGASDYLIKNHLKATQLLHAILNAISKAKYEQEINELAHFDNLTGLVSRPLLLDRLRQTIKHIERQEKLAALAFIDLDHFKPINDNHGHDAGDFVLVEIAKKLTYTLRTSDTIARIGGDEFVLLLDDINDIEECEDLLKRVLLILSVPIQLPNESFVKISASIGVTIIHDAKLDADTILRRADQTMYQAKNSGRNKISFFDPEEEKKQVQLRKLLTEVGAAIDSKQFNLLYQPKINSITNEFIGVEALIRWHHPEQGVLSPSYFSHALEHSAMGIKIGEWVINHALKQCALWRKAGYNIQVSINITPAHILKRDFIDRLHESLIDYPKSIYSLLEIEVLESVSIANIDEAVEVLSKCQALGINIALDDFGTGFASLNYLKQLPLNTLKVDRAFIQNIKTDKKDEAIVKSIIGLSKDFNYRLIAEGIETKAQLKKFQSLGGEIVQGYYYAKPMAADKLIPWIIAKNFRYNK</sequence>
<dbReference type="Proteomes" id="UP001157186">
    <property type="component" value="Unassembled WGS sequence"/>
</dbReference>
<dbReference type="InterPro" id="IPR029787">
    <property type="entry name" value="Nucleotide_cyclase"/>
</dbReference>
<evidence type="ECO:0008006" key="7">
    <source>
        <dbReference type="Google" id="ProtNLM"/>
    </source>
</evidence>
<dbReference type="SUPFAM" id="SSF141868">
    <property type="entry name" value="EAL domain-like"/>
    <property type="match status" value="1"/>
</dbReference>
<keyword evidence="6" id="KW-1185">Reference proteome</keyword>
<protein>
    <recommendedName>
        <fullName evidence="7">GGDEF domain-containing response regulator</fullName>
    </recommendedName>
</protein>
<dbReference type="PANTHER" id="PTHR44757">
    <property type="entry name" value="DIGUANYLATE CYCLASE DGCP"/>
    <property type="match status" value="1"/>
</dbReference>
<name>A0ABQ6GUD8_9GAMM</name>
<dbReference type="EMBL" id="BSST01000001">
    <property type="protein sequence ID" value="GLX78952.1"/>
    <property type="molecule type" value="Genomic_DNA"/>
</dbReference>
<gene>
    <name evidence="5" type="ORF">tinsulaeT_22920</name>
</gene>
<dbReference type="InterPro" id="IPR011006">
    <property type="entry name" value="CheY-like_superfamily"/>
</dbReference>
<evidence type="ECO:0000313" key="6">
    <source>
        <dbReference type="Proteomes" id="UP001157186"/>
    </source>
</evidence>
<dbReference type="PROSITE" id="PS50887">
    <property type="entry name" value="GGDEF"/>
    <property type="match status" value="1"/>
</dbReference>
<reference evidence="5 6" key="1">
    <citation type="submission" date="2023-03" db="EMBL/GenBank/DDBJ databases">
        <title>Draft genome sequence of Thalassotalea insulae KCTC 62186T.</title>
        <authorList>
            <person name="Sawabe T."/>
        </authorList>
    </citation>
    <scope>NUCLEOTIDE SEQUENCE [LARGE SCALE GENOMIC DNA]</scope>
    <source>
        <strain evidence="5 6">KCTC 62186</strain>
    </source>
</reference>
<keyword evidence="1" id="KW-0597">Phosphoprotein</keyword>
<feature type="domain" description="EAL" evidence="3">
    <location>
        <begin position="311"/>
        <end position="565"/>
    </location>
</feature>
<feature type="domain" description="GGDEF" evidence="4">
    <location>
        <begin position="168"/>
        <end position="302"/>
    </location>
</feature>
<dbReference type="Gene3D" id="3.20.20.450">
    <property type="entry name" value="EAL domain"/>
    <property type="match status" value="1"/>
</dbReference>
<dbReference type="InterPro" id="IPR001633">
    <property type="entry name" value="EAL_dom"/>
</dbReference>
<evidence type="ECO:0000256" key="1">
    <source>
        <dbReference type="PROSITE-ProRule" id="PRU00169"/>
    </source>
</evidence>
<dbReference type="Pfam" id="PF00990">
    <property type="entry name" value="GGDEF"/>
    <property type="match status" value="1"/>
</dbReference>
<dbReference type="InterPro" id="IPR035919">
    <property type="entry name" value="EAL_sf"/>
</dbReference>
<dbReference type="NCBIfam" id="TIGR00254">
    <property type="entry name" value="GGDEF"/>
    <property type="match status" value="1"/>
</dbReference>
<dbReference type="PANTHER" id="PTHR44757:SF2">
    <property type="entry name" value="BIOFILM ARCHITECTURE MAINTENANCE PROTEIN MBAA"/>
    <property type="match status" value="1"/>
</dbReference>
<organism evidence="5 6">
    <name type="scientific">Thalassotalea insulae</name>
    <dbReference type="NCBI Taxonomy" id="2056778"/>
    <lineage>
        <taxon>Bacteria</taxon>
        <taxon>Pseudomonadati</taxon>
        <taxon>Pseudomonadota</taxon>
        <taxon>Gammaproteobacteria</taxon>
        <taxon>Alteromonadales</taxon>
        <taxon>Colwelliaceae</taxon>
        <taxon>Thalassotalea</taxon>
    </lineage>
</organism>
<dbReference type="InterPro" id="IPR043128">
    <property type="entry name" value="Rev_trsase/Diguanyl_cyclase"/>
</dbReference>
<feature type="domain" description="Response regulatory" evidence="2">
    <location>
        <begin position="7"/>
        <end position="124"/>
    </location>
</feature>
<dbReference type="InterPro" id="IPR001789">
    <property type="entry name" value="Sig_transdc_resp-reg_receiver"/>
</dbReference>
<dbReference type="PROSITE" id="PS50110">
    <property type="entry name" value="RESPONSE_REGULATORY"/>
    <property type="match status" value="1"/>
</dbReference>
<dbReference type="InterPro" id="IPR000160">
    <property type="entry name" value="GGDEF_dom"/>
</dbReference>
<dbReference type="Pfam" id="PF00563">
    <property type="entry name" value="EAL"/>
    <property type="match status" value="1"/>
</dbReference>
<evidence type="ECO:0000313" key="5">
    <source>
        <dbReference type="EMBL" id="GLX78952.1"/>
    </source>
</evidence>
<dbReference type="RefSeq" id="WP_284244829.1">
    <property type="nucleotide sequence ID" value="NZ_BSST01000001.1"/>
</dbReference>
<dbReference type="InterPro" id="IPR052155">
    <property type="entry name" value="Biofilm_reg_signaling"/>
</dbReference>